<gene>
    <name evidence="2" type="ORF">BKD30_04710</name>
</gene>
<dbReference type="OrthoDB" id="319724at2"/>
<evidence type="ECO:0000259" key="1">
    <source>
        <dbReference type="Pfam" id="PF13460"/>
    </source>
</evidence>
<sequence>MILVVGGTGRLGRVLVPMLVRGGHRVRVMARGSSQPFPEPAGDGVEIVVGDVASAGDCARAAAGCTAVVFAASGFGIKDENPRDVDRDGALRVVRAAAEAGVEHVIMMSMHGAAPDAPLEYLRCKAAAEESARGSGMSWSIIRIGSLLEQRLATITAPLESRNTVLVFGSGTVPVTYTSVKDAGGVVVRALADPALRNRVTIWGSETHTGGELAEAVLTRVGHGSIRRIPVGALRTLSVVARPFSPFLARITGAARWEESGRAAFDVAAGRAQFPDIPITGLPAALDAMAVPGGPR</sequence>
<evidence type="ECO:0000313" key="2">
    <source>
        <dbReference type="EMBL" id="OMH26693.1"/>
    </source>
</evidence>
<dbReference type="EMBL" id="MRDE01000021">
    <property type="protein sequence ID" value="OMH26693.1"/>
    <property type="molecule type" value="Genomic_DNA"/>
</dbReference>
<dbReference type="PANTHER" id="PTHR12126">
    <property type="entry name" value="NADH-UBIQUINONE OXIDOREDUCTASE 39 KDA SUBUNIT-RELATED"/>
    <property type="match status" value="1"/>
</dbReference>
<feature type="domain" description="NAD(P)-binding" evidence="1">
    <location>
        <begin position="6"/>
        <end position="193"/>
    </location>
</feature>
<reference evidence="2 3" key="1">
    <citation type="submission" date="2016-12" db="EMBL/GenBank/DDBJ databases">
        <title>Draft genome of Tersicoccus phoenicis 1P05MA.</title>
        <authorList>
            <person name="Nakajima Y."/>
            <person name="Yoshizawa S."/>
            <person name="Nakamura K."/>
            <person name="Ogura Y."/>
            <person name="Hayashi T."/>
            <person name="Kogure K."/>
        </authorList>
    </citation>
    <scope>NUCLEOTIDE SEQUENCE [LARGE SCALE GENOMIC DNA]</scope>
    <source>
        <strain evidence="2 3">1p05MA</strain>
    </source>
</reference>
<dbReference type="AlphaFoldDB" id="A0A1R1LGM5"/>
<dbReference type="RefSeq" id="WP_076702724.1">
    <property type="nucleotide sequence ID" value="NZ_MRDE01000021.1"/>
</dbReference>
<organism evidence="2 3">
    <name type="scientific">Tersicoccus phoenicis</name>
    <dbReference type="NCBI Taxonomy" id="554083"/>
    <lineage>
        <taxon>Bacteria</taxon>
        <taxon>Bacillati</taxon>
        <taxon>Actinomycetota</taxon>
        <taxon>Actinomycetes</taxon>
        <taxon>Micrococcales</taxon>
        <taxon>Micrococcaceae</taxon>
        <taxon>Tersicoccus</taxon>
    </lineage>
</organism>
<protein>
    <submittedName>
        <fullName evidence="2">NmrA family protein</fullName>
    </submittedName>
</protein>
<comment type="caution">
    <text evidence="2">The sequence shown here is derived from an EMBL/GenBank/DDBJ whole genome shotgun (WGS) entry which is preliminary data.</text>
</comment>
<dbReference type="Pfam" id="PF13460">
    <property type="entry name" value="NAD_binding_10"/>
    <property type="match status" value="1"/>
</dbReference>
<proteinExistence type="predicted"/>
<dbReference type="SUPFAM" id="SSF51735">
    <property type="entry name" value="NAD(P)-binding Rossmann-fold domains"/>
    <property type="match status" value="1"/>
</dbReference>
<dbReference type="InterPro" id="IPR036291">
    <property type="entry name" value="NAD(P)-bd_dom_sf"/>
</dbReference>
<dbReference type="InterPro" id="IPR051207">
    <property type="entry name" value="ComplexI_NDUFA9_subunit"/>
</dbReference>
<dbReference type="PANTHER" id="PTHR12126:SF11">
    <property type="entry name" value="NADH DEHYDROGENASE [UBIQUINONE] 1 ALPHA SUBCOMPLEX SUBUNIT 9, MITOCHONDRIAL"/>
    <property type="match status" value="1"/>
</dbReference>
<accession>A0A1R1LGM5</accession>
<dbReference type="Gene3D" id="3.40.50.720">
    <property type="entry name" value="NAD(P)-binding Rossmann-like Domain"/>
    <property type="match status" value="1"/>
</dbReference>
<name>A0A1R1LGM5_9MICC</name>
<keyword evidence="3" id="KW-1185">Reference proteome</keyword>
<dbReference type="InterPro" id="IPR016040">
    <property type="entry name" value="NAD(P)-bd_dom"/>
</dbReference>
<dbReference type="STRING" id="554083.BKD30_04710"/>
<evidence type="ECO:0000313" key="3">
    <source>
        <dbReference type="Proteomes" id="UP000187085"/>
    </source>
</evidence>
<dbReference type="GO" id="GO:0044877">
    <property type="term" value="F:protein-containing complex binding"/>
    <property type="evidence" value="ECO:0007669"/>
    <property type="project" value="TreeGrafter"/>
</dbReference>
<dbReference type="Proteomes" id="UP000187085">
    <property type="component" value="Unassembled WGS sequence"/>
</dbReference>